<evidence type="ECO:0000256" key="1">
    <source>
        <dbReference type="SAM" id="MobiDB-lite"/>
    </source>
</evidence>
<name>A0A517LKD6_9PEZI</name>
<reference evidence="2 3" key="1">
    <citation type="submission" date="2019-07" db="EMBL/GenBank/DDBJ databases">
        <title>Finished genome of Venturia effusa.</title>
        <authorList>
            <person name="Young C.A."/>
            <person name="Cox M.P."/>
            <person name="Ganley A.R.D."/>
            <person name="David W.J."/>
        </authorList>
    </citation>
    <scope>NUCLEOTIDE SEQUENCE [LARGE SCALE GENOMIC DNA]</scope>
    <source>
        <strain evidence="3">albino</strain>
    </source>
</reference>
<feature type="region of interest" description="Disordered" evidence="1">
    <location>
        <begin position="302"/>
        <end position="329"/>
    </location>
</feature>
<feature type="region of interest" description="Disordered" evidence="1">
    <location>
        <begin position="384"/>
        <end position="410"/>
    </location>
</feature>
<evidence type="ECO:0000313" key="3">
    <source>
        <dbReference type="Proteomes" id="UP000316270"/>
    </source>
</evidence>
<keyword evidence="3" id="KW-1185">Reference proteome</keyword>
<feature type="compositionally biased region" description="Polar residues" evidence="1">
    <location>
        <begin position="54"/>
        <end position="72"/>
    </location>
</feature>
<dbReference type="AlphaFoldDB" id="A0A517LKD6"/>
<organism evidence="2 3">
    <name type="scientific">Venturia effusa</name>
    <dbReference type="NCBI Taxonomy" id="50376"/>
    <lineage>
        <taxon>Eukaryota</taxon>
        <taxon>Fungi</taxon>
        <taxon>Dikarya</taxon>
        <taxon>Ascomycota</taxon>
        <taxon>Pezizomycotina</taxon>
        <taxon>Dothideomycetes</taxon>
        <taxon>Pleosporomycetidae</taxon>
        <taxon>Venturiales</taxon>
        <taxon>Venturiaceae</taxon>
        <taxon>Venturia</taxon>
    </lineage>
</organism>
<dbReference type="EMBL" id="CP042198">
    <property type="protein sequence ID" value="QDS76112.1"/>
    <property type="molecule type" value="Genomic_DNA"/>
</dbReference>
<gene>
    <name evidence="2" type="ORF">FKW77_006519</name>
</gene>
<dbReference type="Proteomes" id="UP000316270">
    <property type="component" value="Chromosome 14"/>
</dbReference>
<feature type="compositionally biased region" description="Basic and acidic residues" evidence="1">
    <location>
        <begin position="314"/>
        <end position="329"/>
    </location>
</feature>
<accession>A0A517LKD6</accession>
<feature type="region of interest" description="Disordered" evidence="1">
    <location>
        <begin position="1"/>
        <end position="199"/>
    </location>
</feature>
<dbReference type="OrthoDB" id="10592544at2759"/>
<feature type="compositionally biased region" description="Polar residues" evidence="1">
    <location>
        <begin position="162"/>
        <end position="172"/>
    </location>
</feature>
<feature type="compositionally biased region" description="Basic and acidic residues" evidence="1">
    <location>
        <begin position="16"/>
        <end position="46"/>
    </location>
</feature>
<feature type="compositionally biased region" description="Basic and acidic residues" evidence="1">
    <location>
        <begin position="78"/>
        <end position="96"/>
    </location>
</feature>
<proteinExistence type="predicted"/>
<sequence>METEYDPFNENMPIKAESDITRDTFSERPHLVDEEKEQAEKREAQRIRFGLPKSKQSPTASTRQPEGTSENRQVGIKQEPDREDSLPRTSEARTESIPRLPTKLQPFEMRNRYSHLRYQTSDEQIRPSPDGFKSKSEEWRERGQRDRRGRDEEAERLRSRGTAHTQQRTQRNAAGPSQRPPRESQPPPEKPAITAMRKKYPKLPRLKYEESIRSCPDGARPVEKEWRSRCLHCGKQRTRTHCDARKCDDVCFQCQTDKHTGEMCPGIEGQTDGYHERKIWTFWARFSFDEFCIEDDDDDCEVVDAPPSPKNQTKRKEEQRTEKQRKFSLTKEESELLPLIRKHFDTFKKIAEHGEKYPEFMDEIDEFVDLDKSNHKLQQELVKAMRAGEMPSTGPSRKRTREEEEEEQMQADIAKIILKRSLNRLEKRTKTERD</sequence>
<protein>
    <submittedName>
        <fullName evidence="2">Uncharacterized protein</fullName>
    </submittedName>
</protein>
<feature type="compositionally biased region" description="Basic and acidic residues" evidence="1">
    <location>
        <begin position="132"/>
        <end position="158"/>
    </location>
</feature>
<evidence type="ECO:0000313" key="2">
    <source>
        <dbReference type="EMBL" id="QDS76112.1"/>
    </source>
</evidence>